<dbReference type="Pfam" id="PF00067">
    <property type="entry name" value="p450"/>
    <property type="match status" value="1"/>
</dbReference>
<dbReference type="InterPro" id="IPR008069">
    <property type="entry name" value="Cyt_P450_E_grp-I_CYP2D-like"/>
</dbReference>
<evidence type="ECO:0000256" key="9">
    <source>
        <dbReference type="SAM" id="SignalP"/>
    </source>
</evidence>
<dbReference type="InterPro" id="IPR001128">
    <property type="entry name" value="Cyt_P450"/>
</dbReference>
<dbReference type="PANTHER" id="PTHR24300">
    <property type="entry name" value="CYTOCHROME P450 508A4-RELATED"/>
    <property type="match status" value="1"/>
</dbReference>
<keyword evidence="11" id="KW-1185">Reference proteome</keyword>
<evidence type="ECO:0000313" key="10">
    <source>
        <dbReference type="Ensembl" id="ENSNNAP00000016030.1"/>
    </source>
</evidence>
<dbReference type="PRINTS" id="PR01686">
    <property type="entry name" value="EP450ICYP2D"/>
</dbReference>
<dbReference type="GO" id="GO:0005737">
    <property type="term" value="C:cytoplasm"/>
    <property type="evidence" value="ECO:0007669"/>
    <property type="project" value="TreeGrafter"/>
</dbReference>
<evidence type="ECO:0000256" key="4">
    <source>
        <dbReference type="ARBA" id="ARBA00022723"/>
    </source>
</evidence>
<proteinExistence type="inferred from homology"/>
<evidence type="ECO:0000313" key="11">
    <source>
        <dbReference type="Proteomes" id="UP000694559"/>
    </source>
</evidence>
<feature type="signal peptide" evidence="9">
    <location>
        <begin position="1"/>
        <end position="23"/>
    </location>
</feature>
<dbReference type="PRINTS" id="PR00463">
    <property type="entry name" value="EP450I"/>
</dbReference>
<dbReference type="AlphaFoldDB" id="A0A8C6XKS7"/>
<evidence type="ECO:0000256" key="3">
    <source>
        <dbReference type="ARBA" id="ARBA00010617"/>
    </source>
</evidence>
<dbReference type="GO" id="GO:0020037">
    <property type="term" value="F:heme binding"/>
    <property type="evidence" value="ECO:0007669"/>
    <property type="project" value="InterPro"/>
</dbReference>
<keyword evidence="7" id="KW-0503">Monooxygenase</keyword>
<dbReference type="GeneTree" id="ENSGT00940000163301"/>
<reference evidence="10" key="2">
    <citation type="submission" date="2025-09" db="UniProtKB">
        <authorList>
            <consortium name="Ensembl"/>
        </authorList>
    </citation>
    <scope>IDENTIFICATION</scope>
</reference>
<evidence type="ECO:0000256" key="6">
    <source>
        <dbReference type="ARBA" id="ARBA00023004"/>
    </source>
</evidence>
<accession>A0A8C6XKS7</accession>
<keyword evidence="4" id="KW-0479">Metal-binding</keyword>
<sequence length="542" mass="62598">MAAFSWFIVFSLLFFWFWKNRRPKGFPPGPRRLPVFGNLLQFNMRDPLKSFDRFAKKYGPVFSLYMGSKPVVLTHGFPPAKEVFVIKGTEFAGRPDFYVIDMFTKKKGIIAQPYGDVWKEQRRFSLMLFRNFGVGKNLMEERILEEASCLIQAFTENMRVPLDPYEFINSAVTNILSIIIFGKRFEYDSNFLRSLLDLIHQNIRLPAGPWALLFNAVPLVRRLPLPHQKILTNVRKMFDLLEKEMEEHKATLTPGDPQDFIDAYLEEIQKPERKGSSFEEEQLRVLLFDLFIAGTETTSGTLQWAFLYLAAFPEIQEKCWKEIDTVLGNKARLKCEDRVRLPYTNAVIHEIQRISSIVPLGVGRKTINDVQLFGYRIPKDTMVFVNIQSAHRDESQWKFPNEFNPSNFLNEEGDFVKPEAFLPFSAGELFSISFFLSLSPSLPPSLPPSLSLSLSHTHTLLFSLSVSCTLLLTILAPRNDPKQPNFSLETYKKSQLLGLDYTSVSHRKGEPKRIIGYYVENYHCRTAEKLSPWWLRLLNACS</sequence>
<dbReference type="PANTHER" id="PTHR24300:SF327">
    <property type="entry name" value="CYTOCHROME P450 2F2-RELATED"/>
    <property type="match status" value="1"/>
</dbReference>
<dbReference type="GO" id="GO:0005506">
    <property type="term" value="F:iron ion binding"/>
    <property type="evidence" value="ECO:0007669"/>
    <property type="project" value="InterPro"/>
</dbReference>
<keyword evidence="6" id="KW-0408">Iron</keyword>
<dbReference type="InterPro" id="IPR002401">
    <property type="entry name" value="Cyt_P450_E_grp-I"/>
</dbReference>
<keyword evidence="5" id="KW-0560">Oxidoreductase</keyword>
<keyword evidence="9" id="KW-0732">Signal</keyword>
<comment type="subcellular location">
    <subcellularLocation>
        <location evidence="2">Membrane</location>
    </subcellularLocation>
</comment>
<dbReference type="PRINTS" id="PR00385">
    <property type="entry name" value="P450"/>
</dbReference>
<comment type="cofactor">
    <cofactor evidence="1">
        <name>heme</name>
        <dbReference type="ChEBI" id="CHEBI:30413"/>
    </cofactor>
</comment>
<feature type="chain" id="PRO_5034692965" evidence="9">
    <location>
        <begin position="24"/>
        <end position="542"/>
    </location>
</feature>
<dbReference type="GO" id="GO:0016020">
    <property type="term" value="C:membrane"/>
    <property type="evidence" value="ECO:0007669"/>
    <property type="project" value="UniProtKB-SubCell"/>
</dbReference>
<dbReference type="OrthoDB" id="3934656at2759"/>
<dbReference type="Proteomes" id="UP000694559">
    <property type="component" value="Unplaced"/>
</dbReference>
<comment type="similarity">
    <text evidence="3">Belongs to the cytochrome P450 family.</text>
</comment>
<dbReference type="FunFam" id="1.10.630.10:FF:000004">
    <property type="entry name" value="cytochrome P450 2D15 isoform X1"/>
    <property type="match status" value="1"/>
</dbReference>
<evidence type="ECO:0000256" key="8">
    <source>
        <dbReference type="ARBA" id="ARBA00023136"/>
    </source>
</evidence>
<protein>
    <submittedName>
        <fullName evidence="10">Uncharacterized protein</fullName>
    </submittedName>
</protein>
<dbReference type="GO" id="GO:0016712">
    <property type="term" value="F:oxidoreductase activity, acting on paired donors, with incorporation or reduction of molecular oxygen, reduced flavin or flavoprotein as one donor, and incorporation of one atom of oxygen"/>
    <property type="evidence" value="ECO:0007669"/>
    <property type="project" value="InterPro"/>
</dbReference>
<evidence type="ECO:0000256" key="1">
    <source>
        <dbReference type="ARBA" id="ARBA00001971"/>
    </source>
</evidence>
<dbReference type="SUPFAM" id="SSF48264">
    <property type="entry name" value="Cytochrome P450"/>
    <property type="match status" value="1"/>
</dbReference>
<evidence type="ECO:0000256" key="7">
    <source>
        <dbReference type="ARBA" id="ARBA00023033"/>
    </source>
</evidence>
<dbReference type="InterPro" id="IPR050182">
    <property type="entry name" value="Cytochrome_P450_fam2"/>
</dbReference>
<dbReference type="Gene3D" id="1.10.630.10">
    <property type="entry name" value="Cytochrome P450"/>
    <property type="match status" value="1"/>
</dbReference>
<evidence type="ECO:0000256" key="5">
    <source>
        <dbReference type="ARBA" id="ARBA00023002"/>
    </source>
</evidence>
<dbReference type="InterPro" id="IPR036396">
    <property type="entry name" value="Cyt_P450_sf"/>
</dbReference>
<dbReference type="GO" id="GO:0006082">
    <property type="term" value="P:organic acid metabolic process"/>
    <property type="evidence" value="ECO:0007669"/>
    <property type="project" value="TreeGrafter"/>
</dbReference>
<organism evidence="10 11">
    <name type="scientific">Naja naja</name>
    <name type="common">Indian cobra</name>
    <dbReference type="NCBI Taxonomy" id="35670"/>
    <lineage>
        <taxon>Eukaryota</taxon>
        <taxon>Metazoa</taxon>
        <taxon>Chordata</taxon>
        <taxon>Craniata</taxon>
        <taxon>Vertebrata</taxon>
        <taxon>Euteleostomi</taxon>
        <taxon>Lepidosauria</taxon>
        <taxon>Squamata</taxon>
        <taxon>Bifurcata</taxon>
        <taxon>Unidentata</taxon>
        <taxon>Episquamata</taxon>
        <taxon>Toxicofera</taxon>
        <taxon>Serpentes</taxon>
        <taxon>Colubroidea</taxon>
        <taxon>Elapidae</taxon>
        <taxon>Elapinae</taxon>
        <taxon>Naja</taxon>
    </lineage>
</organism>
<keyword evidence="8" id="KW-0472">Membrane</keyword>
<dbReference type="GO" id="GO:0006805">
    <property type="term" value="P:xenobiotic metabolic process"/>
    <property type="evidence" value="ECO:0007669"/>
    <property type="project" value="TreeGrafter"/>
</dbReference>
<name>A0A8C6XKS7_NAJNA</name>
<dbReference type="Ensembl" id="ENSNNAT00000016808.1">
    <property type="protein sequence ID" value="ENSNNAP00000016030.1"/>
    <property type="gene ID" value="ENSNNAG00000010540.1"/>
</dbReference>
<reference evidence="10" key="1">
    <citation type="submission" date="2025-08" db="UniProtKB">
        <authorList>
            <consortium name="Ensembl"/>
        </authorList>
    </citation>
    <scope>IDENTIFICATION</scope>
</reference>
<evidence type="ECO:0000256" key="2">
    <source>
        <dbReference type="ARBA" id="ARBA00004370"/>
    </source>
</evidence>